<proteinExistence type="predicted"/>
<reference evidence="1 2" key="1">
    <citation type="submission" date="2012-08" db="EMBL/GenBank/DDBJ databases">
        <title>Oryza genome evolution.</title>
        <authorList>
            <person name="Wing R.A."/>
        </authorList>
    </citation>
    <scope>NUCLEOTIDE SEQUENCE</scope>
</reference>
<name>A0A0D9XHX6_9ORYZ</name>
<reference evidence="1" key="3">
    <citation type="submission" date="2015-04" db="UniProtKB">
        <authorList>
            <consortium name="EnsemblPlants"/>
        </authorList>
    </citation>
    <scope>IDENTIFICATION</scope>
</reference>
<reference evidence="2" key="2">
    <citation type="submission" date="2013-12" db="EMBL/GenBank/DDBJ databases">
        <authorList>
            <person name="Yu Y."/>
            <person name="Lee S."/>
            <person name="de Baynast K."/>
            <person name="Wissotski M."/>
            <person name="Liu L."/>
            <person name="Talag J."/>
            <person name="Goicoechea J."/>
            <person name="Angelova A."/>
            <person name="Jetty R."/>
            <person name="Kudrna D."/>
            <person name="Golser W."/>
            <person name="Rivera L."/>
            <person name="Zhang J."/>
            <person name="Wing R."/>
        </authorList>
    </citation>
    <scope>NUCLEOTIDE SEQUENCE</scope>
</reference>
<dbReference type="Gramene" id="LPERR10G02200.1">
    <property type="protein sequence ID" value="LPERR10G02200.1"/>
    <property type="gene ID" value="LPERR10G02200"/>
</dbReference>
<dbReference type="Proteomes" id="UP000032180">
    <property type="component" value="Chromosome 10"/>
</dbReference>
<evidence type="ECO:0000313" key="1">
    <source>
        <dbReference type="EnsemblPlants" id="LPERR10G02200.1"/>
    </source>
</evidence>
<dbReference type="AlphaFoldDB" id="A0A0D9XHX6"/>
<dbReference type="HOGENOM" id="CLU_2625521_0_0_1"/>
<sequence length="78" mass="9057">MSPAASHRRHPYDHEEKVVVPPSVTPRARWWLSSSSSHNTIVIELLSDIPEESVYYEKDPETVTDLHIRLVQPRELQL</sequence>
<keyword evidence="2" id="KW-1185">Reference proteome</keyword>
<organism evidence="1 2">
    <name type="scientific">Leersia perrieri</name>
    <dbReference type="NCBI Taxonomy" id="77586"/>
    <lineage>
        <taxon>Eukaryota</taxon>
        <taxon>Viridiplantae</taxon>
        <taxon>Streptophyta</taxon>
        <taxon>Embryophyta</taxon>
        <taxon>Tracheophyta</taxon>
        <taxon>Spermatophyta</taxon>
        <taxon>Magnoliopsida</taxon>
        <taxon>Liliopsida</taxon>
        <taxon>Poales</taxon>
        <taxon>Poaceae</taxon>
        <taxon>BOP clade</taxon>
        <taxon>Oryzoideae</taxon>
        <taxon>Oryzeae</taxon>
        <taxon>Oryzinae</taxon>
        <taxon>Leersia</taxon>
    </lineage>
</organism>
<accession>A0A0D9XHX6</accession>
<dbReference type="EnsemblPlants" id="LPERR10G02200.1">
    <property type="protein sequence ID" value="LPERR10G02200.1"/>
    <property type="gene ID" value="LPERR10G02200"/>
</dbReference>
<evidence type="ECO:0000313" key="2">
    <source>
        <dbReference type="Proteomes" id="UP000032180"/>
    </source>
</evidence>
<protein>
    <submittedName>
        <fullName evidence="1">Uncharacterized protein</fullName>
    </submittedName>
</protein>